<accession>A0AAE1CEV4</accession>
<gene>
    <name evidence="1" type="ORF">RRG08_014229</name>
</gene>
<dbReference type="Proteomes" id="UP001283361">
    <property type="component" value="Unassembled WGS sequence"/>
</dbReference>
<proteinExistence type="predicted"/>
<comment type="caution">
    <text evidence="1">The sequence shown here is derived from an EMBL/GenBank/DDBJ whole genome shotgun (WGS) entry which is preliminary data.</text>
</comment>
<evidence type="ECO:0000313" key="1">
    <source>
        <dbReference type="EMBL" id="KAK3691847.1"/>
    </source>
</evidence>
<sequence>MSSSPAPNLRLTRQPVIFPGACAANWKTGRFPPPRFRVPLWEGVKGEPSSKTGSPSFVWVPRTTCLYGPIEEIRPEVPICTLQCHKILAAILMCPDEAVPPMVVERTLEASPMVIQDACFPREIGGCLPDLLHSAIKLDSCLLSLFPCACNRKKLREPADSPVGFSVSGSHIPLRSQAEGERRWQKSAISTCSNHRVCVHELEIMRNFVLCVIGVDRPGLPSACRGDDKAGDEAAATGDTGLKRTLNTVLSGS</sequence>
<dbReference type="AlphaFoldDB" id="A0AAE1CEV4"/>
<protein>
    <submittedName>
        <fullName evidence="1">Uncharacterized protein</fullName>
    </submittedName>
</protein>
<dbReference type="EMBL" id="JAWDGP010008074">
    <property type="protein sequence ID" value="KAK3691847.1"/>
    <property type="molecule type" value="Genomic_DNA"/>
</dbReference>
<keyword evidence="2" id="KW-1185">Reference proteome</keyword>
<evidence type="ECO:0000313" key="2">
    <source>
        <dbReference type="Proteomes" id="UP001283361"/>
    </source>
</evidence>
<organism evidence="1 2">
    <name type="scientific">Elysia crispata</name>
    <name type="common">lettuce slug</name>
    <dbReference type="NCBI Taxonomy" id="231223"/>
    <lineage>
        <taxon>Eukaryota</taxon>
        <taxon>Metazoa</taxon>
        <taxon>Spiralia</taxon>
        <taxon>Lophotrochozoa</taxon>
        <taxon>Mollusca</taxon>
        <taxon>Gastropoda</taxon>
        <taxon>Heterobranchia</taxon>
        <taxon>Euthyneura</taxon>
        <taxon>Panpulmonata</taxon>
        <taxon>Sacoglossa</taxon>
        <taxon>Placobranchoidea</taxon>
        <taxon>Plakobranchidae</taxon>
        <taxon>Elysia</taxon>
    </lineage>
</organism>
<reference evidence="1" key="1">
    <citation type="journal article" date="2023" name="G3 (Bethesda)">
        <title>A reference genome for the long-term kleptoplast-retaining sea slug Elysia crispata morphotype clarki.</title>
        <authorList>
            <person name="Eastman K.E."/>
            <person name="Pendleton A.L."/>
            <person name="Shaikh M.A."/>
            <person name="Suttiyut T."/>
            <person name="Ogas R."/>
            <person name="Tomko P."/>
            <person name="Gavelis G."/>
            <person name="Widhalm J.R."/>
            <person name="Wisecaver J.H."/>
        </authorList>
    </citation>
    <scope>NUCLEOTIDE SEQUENCE</scope>
    <source>
        <strain evidence="1">ECLA1</strain>
    </source>
</reference>
<name>A0AAE1CEV4_9GAST</name>